<gene>
    <name evidence="1" type="ORF">S01H1_82683</name>
</gene>
<dbReference type="EMBL" id="BARS01056081">
    <property type="protein sequence ID" value="GAG51395.1"/>
    <property type="molecule type" value="Genomic_DNA"/>
</dbReference>
<dbReference type="AlphaFoldDB" id="X0Y6K9"/>
<protein>
    <submittedName>
        <fullName evidence="1">Uncharacterized protein</fullName>
    </submittedName>
</protein>
<feature type="non-terminal residue" evidence="1">
    <location>
        <position position="1"/>
    </location>
</feature>
<evidence type="ECO:0000313" key="1">
    <source>
        <dbReference type="EMBL" id="GAG51395.1"/>
    </source>
</evidence>
<organism evidence="1">
    <name type="scientific">marine sediment metagenome</name>
    <dbReference type="NCBI Taxonomy" id="412755"/>
    <lineage>
        <taxon>unclassified sequences</taxon>
        <taxon>metagenomes</taxon>
        <taxon>ecological metagenomes</taxon>
    </lineage>
</organism>
<comment type="caution">
    <text evidence="1">The sequence shown here is derived from an EMBL/GenBank/DDBJ whole genome shotgun (WGS) entry which is preliminary data.</text>
</comment>
<accession>X0Y6K9</accession>
<name>X0Y6K9_9ZZZZ</name>
<reference evidence="1" key="1">
    <citation type="journal article" date="2014" name="Front. Microbiol.">
        <title>High frequency of phylogenetically diverse reductive dehalogenase-homologous genes in deep subseafloor sedimentary metagenomes.</title>
        <authorList>
            <person name="Kawai M."/>
            <person name="Futagami T."/>
            <person name="Toyoda A."/>
            <person name="Takaki Y."/>
            <person name="Nishi S."/>
            <person name="Hori S."/>
            <person name="Arai W."/>
            <person name="Tsubouchi T."/>
            <person name="Morono Y."/>
            <person name="Uchiyama I."/>
            <person name="Ito T."/>
            <person name="Fujiyama A."/>
            <person name="Inagaki F."/>
            <person name="Takami H."/>
        </authorList>
    </citation>
    <scope>NUCLEOTIDE SEQUENCE</scope>
    <source>
        <strain evidence="1">Expedition CK06-06</strain>
    </source>
</reference>
<sequence>VDQRLELELEVDLATWLPTHATLFATGTGAAATDAETLVAAHIQLYAQWYCTSASIDHMRLALPQMISDGKSEMRRFSEPDLDQISAAAAGRRDLHRAKLEELALSETPTSSVSIMERAVPDYDPVVG</sequence>
<proteinExistence type="predicted"/>